<dbReference type="PANTHER" id="PTHR10515">
    <property type="entry name" value="THYMIDINE PHOSPHORYLASE"/>
    <property type="match status" value="1"/>
</dbReference>
<dbReference type="SUPFAM" id="SSF54680">
    <property type="entry name" value="Pyrimidine nucleoside phosphorylase C-terminal domain"/>
    <property type="match status" value="1"/>
</dbReference>
<gene>
    <name evidence="8" type="ordered locus">Spiaf_1442</name>
</gene>
<dbReference type="EMBL" id="CP003282">
    <property type="protein sequence ID" value="AFG37505.1"/>
    <property type="molecule type" value="Genomic_DNA"/>
</dbReference>
<dbReference type="SUPFAM" id="SSF47648">
    <property type="entry name" value="Nucleoside phosphorylase/phosphoribosyltransferase N-terminal domain"/>
    <property type="match status" value="1"/>
</dbReference>
<organism evidence="8 9">
    <name type="scientific">Spirochaeta africana (strain ATCC 700263 / DSM 8902 / Z-7692)</name>
    <dbReference type="NCBI Taxonomy" id="889378"/>
    <lineage>
        <taxon>Bacteria</taxon>
        <taxon>Pseudomonadati</taxon>
        <taxon>Spirochaetota</taxon>
        <taxon>Spirochaetia</taxon>
        <taxon>Spirochaetales</taxon>
        <taxon>Spirochaetaceae</taxon>
        <taxon>Spirochaeta</taxon>
    </lineage>
</organism>
<evidence type="ECO:0000256" key="6">
    <source>
        <dbReference type="ARBA" id="ARBA00048550"/>
    </source>
</evidence>
<dbReference type="InterPro" id="IPR036566">
    <property type="entry name" value="PYNP-like_C_sf"/>
</dbReference>
<proteinExistence type="inferred from homology"/>
<dbReference type="KEGG" id="sfc:Spiaf_1442"/>
<dbReference type="PATRIC" id="fig|889378.3.peg.1435"/>
<dbReference type="PIRSF" id="PIRSF000478">
    <property type="entry name" value="TP_PyNP"/>
    <property type="match status" value="1"/>
</dbReference>
<dbReference type="Pfam" id="PF07831">
    <property type="entry name" value="PYNP_C"/>
    <property type="match status" value="1"/>
</dbReference>
<dbReference type="PANTHER" id="PTHR10515:SF0">
    <property type="entry name" value="THYMIDINE PHOSPHORYLASE"/>
    <property type="match status" value="1"/>
</dbReference>
<dbReference type="InterPro" id="IPR036320">
    <property type="entry name" value="Glycosyl_Trfase_fam3_N_dom_sf"/>
</dbReference>
<dbReference type="InterPro" id="IPR017872">
    <property type="entry name" value="Pyrmidine_PPase_CS"/>
</dbReference>
<dbReference type="AlphaFoldDB" id="H9UJ12"/>
<evidence type="ECO:0000259" key="7">
    <source>
        <dbReference type="SMART" id="SM00941"/>
    </source>
</evidence>
<dbReference type="Pfam" id="PF02885">
    <property type="entry name" value="Glycos_trans_3N"/>
    <property type="match status" value="1"/>
</dbReference>
<dbReference type="GO" id="GO:0006213">
    <property type="term" value="P:pyrimidine nucleoside metabolic process"/>
    <property type="evidence" value="ECO:0007669"/>
    <property type="project" value="InterPro"/>
</dbReference>
<dbReference type="Gene3D" id="1.20.970.10">
    <property type="entry name" value="Transferase, Pyrimidine Nucleoside Phosphorylase, Chain C"/>
    <property type="match status" value="1"/>
</dbReference>
<dbReference type="Proteomes" id="UP000007383">
    <property type="component" value="Chromosome"/>
</dbReference>
<dbReference type="GO" id="GO:0005829">
    <property type="term" value="C:cytosol"/>
    <property type="evidence" value="ECO:0007669"/>
    <property type="project" value="TreeGrafter"/>
</dbReference>
<reference evidence="9" key="1">
    <citation type="journal article" date="2013" name="Stand. Genomic Sci.">
        <title>Complete genome sequence of the halophilic bacterium Spirochaeta africana type strain (Z-7692(T)) from the alkaline Lake Magadi in the East African Rift.</title>
        <authorList>
            <person name="Liolos K."/>
            <person name="Abt B."/>
            <person name="Scheuner C."/>
            <person name="Teshima H."/>
            <person name="Held B."/>
            <person name="Lapidus A."/>
            <person name="Nolan M."/>
            <person name="Lucas S."/>
            <person name="Deshpande S."/>
            <person name="Cheng J.F."/>
            <person name="Tapia R."/>
            <person name="Goodwin L.A."/>
            <person name="Pitluck S."/>
            <person name="Pagani I."/>
            <person name="Ivanova N."/>
            <person name="Mavromatis K."/>
            <person name="Mikhailova N."/>
            <person name="Huntemann M."/>
            <person name="Pati A."/>
            <person name="Chen A."/>
            <person name="Palaniappan K."/>
            <person name="Land M."/>
            <person name="Rohde M."/>
            <person name="Tindall B.J."/>
            <person name="Detter J.C."/>
            <person name="Goker M."/>
            <person name="Bristow J."/>
            <person name="Eisen J.A."/>
            <person name="Markowitz V."/>
            <person name="Hugenholtz P."/>
            <person name="Woyke T."/>
            <person name="Klenk H.P."/>
            <person name="Kyrpides N.C."/>
        </authorList>
    </citation>
    <scope>NUCLEOTIDE SEQUENCE</scope>
    <source>
        <strain evidence="9">ATCC 700263 / DSM 8902 / Z-7692</strain>
    </source>
</reference>
<keyword evidence="4" id="KW-0328">Glycosyltransferase</keyword>
<feature type="domain" description="Pyrimidine nucleoside phosphorylase C-terminal" evidence="7">
    <location>
        <begin position="345"/>
        <end position="419"/>
    </location>
</feature>
<evidence type="ECO:0000256" key="2">
    <source>
        <dbReference type="ARBA" id="ARBA00011738"/>
    </source>
</evidence>
<evidence type="ECO:0000256" key="4">
    <source>
        <dbReference type="ARBA" id="ARBA00022676"/>
    </source>
</evidence>
<evidence type="ECO:0000313" key="9">
    <source>
        <dbReference type="Proteomes" id="UP000007383"/>
    </source>
</evidence>
<name>H9UJ12_SPIAZ</name>
<dbReference type="SMART" id="SM00941">
    <property type="entry name" value="PYNP_C"/>
    <property type="match status" value="1"/>
</dbReference>
<dbReference type="InterPro" id="IPR035902">
    <property type="entry name" value="Nuc_phospho_transferase"/>
</dbReference>
<keyword evidence="5" id="KW-0808">Transferase</keyword>
<evidence type="ECO:0000313" key="8">
    <source>
        <dbReference type="EMBL" id="AFG37505.1"/>
    </source>
</evidence>
<dbReference type="GO" id="GO:0004645">
    <property type="term" value="F:1,4-alpha-oligoglucan phosphorylase activity"/>
    <property type="evidence" value="ECO:0007669"/>
    <property type="project" value="InterPro"/>
</dbReference>
<dbReference type="Pfam" id="PF00591">
    <property type="entry name" value="Glycos_transf_3"/>
    <property type="match status" value="1"/>
</dbReference>
<accession>H9UJ12</accession>
<dbReference type="STRING" id="889378.Spiaf_1442"/>
<dbReference type="InterPro" id="IPR013102">
    <property type="entry name" value="PYNP_C"/>
</dbReference>
<dbReference type="Gene3D" id="3.90.1170.30">
    <property type="entry name" value="Pyrimidine nucleoside phosphorylase-like, C-terminal domain"/>
    <property type="match status" value="1"/>
</dbReference>
<evidence type="ECO:0000256" key="5">
    <source>
        <dbReference type="ARBA" id="ARBA00022679"/>
    </source>
</evidence>
<dbReference type="Gene3D" id="3.40.1030.10">
    <property type="entry name" value="Nucleoside phosphorylase/phosphoribosyltransferase catalytic domain"/>
    <property type="match status" value="1"/>
</dbReference>
<dbReference type="InterPro" id="IPR017459">
    <property type="entry name" value="Glycosyl_Trfase_fam3_N_dom"/>
</dbReference>
<comment type="similarity">
    <text evidence="1">Belongs to the thymidine/pyrimidine-nucleoside phosphorylase family.</text>
</comment>
<comment type="subunit">
    <text evidence="2">Homodimer.</text>
</comment>
<dbReference type="NCBIfam" id="NF004490">
    <property type="entry name" value="PRK05820.1"/>
    <property type="match status" value="1"/>
</dbReference>
<evidence type="ECO:0000256" key="1">
    <source>
        <dbReference type="ARBA" id="ARBA00006915"/>
    </source>
</evidence>
<protein>
    <recommendedName>
        <fullName evidence="3">thymidine phosphorylase</fullName>
        <ecNumber evidence="3">2.4.2.4</ecNumber>
    </recommendedName>
</protein>
<evidence type="ECO:0000256" key="3">
    <source>
        <dbReference type="ARBA" id="ARBA00011892"/>
    </source>
</evidence>
<dbReference type="FunFam" id="3.40.1030.10:FF:000003">
    <property type="entry name" value="Pyrimidine-nucleoside phosphorylase"/>
    <property type="match status" value="1"/>
</dbReference>
<dbReference type="InterPro" id="IPR018090">
    <property type="entry name" value="Pyrmidine_PPas_bac/euk"/>
</dbReference>
<dbReference type="InterPro" id="IPR000053">
    <property type="entry name" value="Thymidine/pyrmidine_PPase"/>
</dbReference>
<dbReference type="RefSeq" id="WP_014455489.1">
    <property type="nucleotide sequence ID" value="NC_017098.1"/>
</dbReference>
<dbReference type="InterPro" id="IPR000312">
    <property type="entry name" value="Glycosyl_Trfase_fam3"/>
</dbReference>
<dbReference type="SUPFAM" id="SSF52418">
    <property type="entry name" value="Nucleoside phosphorylase/phosphoribosyltransferase catalytic domain"/>
    <property type="match status" value="1"/>
</dbReference>
<dbReference type="GO" id="GO:0009032">
    <property type="term" value="F:thymidine phosphorylase activity"/>
    <property type="evidence" value="ECO:0007669"/>
    <property type="project" value="UniProtKB-EC"/>
</dbReference>
<dbReference type="EC" id="2.4.2.4" evidence="3"/>
<dbReference type="GO" id="GO:0006206">
    <property type="term" value="P:pyrimidine nucleobase metabolic process"/>
    <property type="evidence" value="ECO:0007669"/>
    <property type="project" value="InterPro"/>
</dbReference>
<dbReference type="PROSITE" id="PS00647">
    <property type="entry name" value="THYMID_PHOSPHORYLASE"/>
    <property type="match status" value="1"/>
</dbReference>
<dbReference type="HOGENOM" id="CLU_025040_0_1_12"/>
<keyword evidence="9" id="KW-1185">Reference proteome</keyword>
<dbReference type="NCBIfam" id="TIGR02644">
    <property type="entry name" value="Y_phosphoryl"/>
    <property type="match status" value="1"/>
</dbReference>
<dbReference type="eggNOG" id="COG0213">
    <property type="taxonomic scope" value="Bacteria"/>
</dbReference>
<sequence>MNILDIIRKKRNGEQLSPQEIAFFVQGYVDGSIPDYQISALLMAIFFRGMIPAEISVLTRQMIDSGRVISLPENPGPYVDKHSTGGVGDKVSLILAPIVAALGVHVPMMSGRALGHTGGTLDKLDSIPGYTTALSEADFVRVLGSCGFAMTGQSKDIVPADRLMYALRDVTATVESIPLITASILSKKFAEGADALVFDVKTGRGAFMATLEDAEQLAASLVRTAAELGKTAYAVLTDMSVPLGYAVGNFLEVEESVQCLQGNGPDDLMEVTHSLAACMLHAAGKADSLVQGRELSRQAVADGSALDCFYRNVELQGGDPNQLQKMLGSFRAPVSLPVTARSSGWVAGIDALEIGLAGIPLGVGRSKTTDQVRPDVGFMFDVTLGDRVDSGDRLCTVYAADQASAESAAARVLGAVELAPEQPAIRESLIVKEMLPK</sequence>
<comment type="catalytic activity">
    <reaction evidence="6">
        <text>thymidine + phosphate = 2-deoxy-alpha-D-ribose 1-phosphate + thymine</text>
        <dbReference type="Rhea" id="RHEA:16037"/>
        <dbReference type="ChEBI" id="CHEBI:17748"/>
        <dbReference type="ChEBI" id="CHEBI:17821"/>
        <dbReference type="ChEBI" id="CHEBI:43474"/>
        <dbReference type="ChEBI" id="CHEBI:57259"/>
        <dbReference type="EC" id="2.4.2.4"/>
    </reaction>
</comment>
<dbReference type="OrthoDB" id="9763887at2"/>